<evidence type="ECO:0000313" key="2">
    <source>
        <dbReference type="EMBL" id="TCP70199.1"/>
    </source>
</evidence>
<keyword evidence="3" id="KW-1185">Reference proteome</keyword>
<gene>
    <name evidence="2" type="ORF">EDD57_10311</name>
</gene>
<keyword evidence="1" id="KW-0812">Transmembrane</keyword>
<name>A0A4R2RZ59_9BACL</name>
<dbReference type="Proteomes" id="UP000294746">
    <property type="component" value="Unassembled WGS sequence"/>
</dbReference>
<sequence>MMTEWFGFIWLLACVSIFALSVVALVLLIRVLSVALPILKKLNERIK</sequence>
<feature type="transmembrane region" description="Helical" evidence="1">
    <location>
        <begin position="6"/>
        <end position="39"/>
    </location>
</feature>
<organism evidence="2 3">
    <name type="scientific">Baia soyae</name>
    <dbReference type="NCBI Taxonomy" id="1544746"/>
    <lineage>
        <taxon>Bacteria</taxon>
        <taxon>Bacillati</taxon>
        <taxon>Bacillota</taxon>
        <taxon>Bacilli</taxon>
        <taxon>Bacillales</taxon>
        <taxon>Thermoactinomycetaceae</taxon>
        <taxon>Baia</taxon>
    </lineage>
</organism>
<proteinExistence type="predicted"/>
<keyword evidence="1" id="KW-0472">Membrane</keyword>
<dbReference type="AlphaFoldDB" id="A0A4R2RZ59"/>
<evidence type="ECO:0000256" key="1">
    <source>
        <dbReference type="SAM" id="Phobius"/>
    </source>
</evidence>
<keyword evidence="1" id="KW-1133">Transmembrane helix</keyword>
<comment type="caution">
    <text evidence="2">The sequence shown here is derived from an EMBL/GenBank/DDBJ whole genome shotgun (WGS) entry which is preliminary data.</text>
</comment>
<accession>A0A4R2RZ59</accession>
<protein>
    <submittedName>
        <fullName evidence="2">Uncharacterized protein</fullName>
    </submittedName>
</protein>
<reference evidence="2 3" key="1">
    <citation type="submission" date="2019-03" db="EMBL/GenBank/DDBJ databases">
        <title>Genomic Encyclopedia of Type Strains, Phase IV (KMG-IV): sequencing the most valuable type-strain genomes for metagenomic binning, comparative biology and taxonomic classification.</title>
        <authorList>
            <person name="Goeker M."/>
        </authorList>
    </citation>
    <scope>NUCLEOTIDE SEQUENCE [LARGE SCALE GENOMIC DNA]</scope>
    <source>
        <strain evidence="2 3">DSM 46831</strain>
    </source>
</reference>
<dbReference type="EMBL" id="SLXV01000003">
    <property type="protein sequence ID" value="TCP70199.1"/>
    <property type="molecule type" value="Genomic_DNA"/>
</dbReference>
<evidence type="ECO:0000313" key="3">
    <source>
        <dbReference type="Proteomes" id="UP000294746"/>
    </source>
</evidence>